<dbReference type="EMBL" id="JBHRYE010000022">
    <property type="protein sequence ID" value="MFC3672502.1"/>
    <property type="molecule type" value="Genomic_DNA"/>
</dbReference>
<gene>
    <name evidence="8" type="ORF">ACFOOT_13845</name>
</gene>
<feature type="transmembrane region" description="Helical" evidence="6">
    <location>
        <begin position="21"/>
        <end position="41"/>
    </location>
</feature>
<keyword evidence="3 6" id="KW-0812">Transmembrane</keyword>
<dbReference type="InterPro" id="IPR051449">
    <property type="entry name" value="ABC-2_transporter_component"/>
</dbReference>
<dbReference type="PANTHER" id="PTHR30294">
    <property type="entry name" value="MEMBRANE COMPONENT OF ABC TRANSPORTER YHHJ-RELATED"/>
    <property type="match status" value="1"/>
</dbReference>
<comment type="caution">
    <text evidence="8">The sequence shown here is derived from an EMBL/GenBank/DDBJ whole genome shotgun (WGS) entry which is preliminary data.</text>
</comment>
<feature type="transmembrane region" description="Helical" evidence="6">
    <location>
        <begin position="286"/>
        <end position="307"/>
    </location>
</feature>
<organism evidence="8 9">
    <name type="scientific">Novosphingobium pokkalii</name>
    <dbReference type="NCBI Taxonomy" id="1770194"/>
    <lineage>
        <taxon>Bacteria</taxon>
        <taxon>Pseudomonadati</taxon>
        <taxon>Pseudomonadota</taxon>
        <taxon>Alphaproteobacteria</taxon>
        <taxon>Sphingomonadales</taxon>
        <taxon>Sphingomonadaceae</taxon>
        <taxon>Novosphingobium</taxon>
    </lineage>
</organism>
<feature type="domain" description="ABC-2 type transporter transmembrane" evidence="7">
    <location>
        <begin position="23"/>
        <end position="362"/>
    </location>
</feature>
<keyword evidence="2" id="KW-1003">Cell membrane</keyword>
<evidence type="ECO:0000256" key="2">
    <source>
        <dbReference type="ARBA" id="ARBA00022475"/>
    </source>
</evidence>
<protein>
    <submittedName>
        <fullName evidence="8">ABC transporter permease</fullName>
    </submittedName>
</protein>
<dbReference type="Proteomes" id="UP001595683">
    <property type="component" value="Unassembled WGS sequence"/>
</dbReference>
<proteinExistence type="predicted"/>
<name>A0ABV7V695_9SPHN</name>
<dbReference type="Pfam" id="PF12698">
    <property type="entry name" value="ABC2_membrane_3"/>
    <property type="match status" value="1"/>
</dbReference>
<keyword evidence="5 6" id="KW-0472">Membrane</keyword>
<dbReference type="InterPro" id="IPR013525">
    <property type="entry name" value="ABC2_TM"/>
</dbReference>
<evidence type="ECO:0000313" key="9">
    <source>
        <dbReference type="Proteomes" id="UP001595683"/>
    </source>
</evidence>
<evidence type="ECO:0000313" key="8">
    <source>
        <dbReference type="EMBL" id="MFC3672502.1"/>
    </source>
</evidence>
<evidence type="ECO:0000256" key="6">
    <source>
        <dbReference type="SAM" id="Phobius"/>
    </source>
</evidence>
<keyword evidence="9" id="KW-1185">Reference proteome</keyword>
<feature type="transmembrane region" description="Helical" evidence="6">
    <location>
        <begin position="221"/>
        <end position="242"/>
    </location>
</feature>
<evidence type="ECO:0000256" key="4">
    <source>
        <dbReference type="ARBA" id="ARBA00022989"/>
    </source>
</evidence>
<evidence type="ECO:0000259" key="7">
    <source>
        <dbReference type="Pfam" id="PF12698"/>
    </source>
</evidence>
<sequence>MSIAAGFRAEVDRLGHNRLDLALLTVVPAVMLALMAAMLFAGSPRGLGVVVVDRDGGPLARAIVRDLAASPQLRVVAVTGQIGQGLSALRQERAVAVVVVPRGVATGLRRPGAAPVEVLYAAQFLATGAVAQTSAELAVASALAAGPAARLGLYTARLPGVHVALLGNPTGSLEWYLGLLLGPGILHLAIAVTAIGALTPLLQDGSFAAFVRTTPGAAGQVVGRLLPHVGAGTALATAWLLWLVLARGYRVEGGVLALVGGYALLFAATVSIALFLLALVREPATALSGAVIVAGSALAYSGASLPINGSPWLVRVWNAALPLTHGLRLQMDAVMGAAARPLLAEAGALLLYPLVPGALGLWLVVRAR</sequence>
<keyword evidence="4 6" id="KW-1133">Transmembrane helix</keyword>
<feature type="transmembrane region" description="Helical" evidence="6">
    <location>
        <begin position="254"/>
        <end position="279"/>
    </location>
</feature>
<dbReference type="Gene3D" id="3.40.1710.10">
    <property type="entry name" value="abc type-2 transporter like domain"/>
    <property type="match status" value="1"/>
</dbReference>
<evidence type="ECO:0000256" key="5">
    <source>
        <dbReference type="ARBA" id="ARBA00023136"/>
    </source>
</evidence>
<evidence type="ECO:0000256" key="3">
    <source>
        <dbReference type="ARBA" id="ARBA00022692"/>
    </source>
</evidence>
<dbReference type="PANTHER" id="PTHR30294:SF47">
    <property type="entry name" value="INNER MEMBRANE TRANSPORT PERMEASE YHHJ"/>
    <property type="match status" value="1"/>
</dbReference>
<reference evidence="9" key="1">
    <citation type="journal article" date="2019" name="Int. J. Syst. Evol. Microbiol.">
        <title>The Global Catalogue of Microorganisms (GCM) 10K type strain sequencing project: providing services to taxonomists for standard genome sequencing and annotation.</title>
        <authorList>
            <consortium name="The Broad Institute Genomics Platform"/>
            <consortium name="The Broad Institute Genome Sequencing Center for Infectious Disease"/>
            <person name="Wu L."/>
            <person name="Ma J."/>
        </authorList>
    </citation>
    <scope>NUCLEOTIDE SEQUENCE [LARGE SCALE GENOMIC DNA]</scope>
    <source>
        <strain evidence="9">KCTC 42224</strain>
    </source>
</reference>
<evidence type="ECO:0000256" key="1">
    <source>
        <dbReference type="ARBA" id="ARBA00004651"/>
    </source>
</evidence>
<comment type="subcellular location">
    <subcellularLocation>
        <location evidence="1">Cell membrane</location>
        <topology evidence="1">Multi-pass membrane protein</topology>
    </subcellularLocation>
</comment>
<feature type="transmembrane region" description="Helical" evidence="6">
    <location>
        <begin position="346"/>
        <end position="365"/>
    </location>
</feature>
<accession>A0ABV7V695</accession>
<dbReference type="RefSeq" id="WP_191323529.1">
    <property type="nucleotide sequence ID" value="NZ_BMZP01000004.1"/>
</dbReference>
<feature type="transmembrane region" description="Helical" evidence="6">
    <location>
        <begin position="175"/>
        <end position="201"/>
    </location>
</feature>